<organism evidence="1 2">
    <name type="scientific">Cichorium intybus</name>
    <name type="common">Chicory</name>
    <dbReference type="NCBI Taxonomy" id="13427"/>
    <lineage>
        <taxon>Eukaryota</taxon>
        <taxon>Viridiplantae</taxon>
        <taxon>Streptophyta</taxon>
        <taxon>Embryophyta</taxon>
        <taxon>Tracheophyta</taxon>
        <taxon>Spermatophyta</taxon>
        <taxon>Magnoliopsida</taxon>
        <taxon>eudicotyledons</taxon>
        <taxon>Gunneridae</taxon>
        <taxon>Pentapetalae</taxon>
        <taxon>asterids</taxon>
        <taxon>campanulids</taxon>
        <taxon>Asterales</taxon>
        <taxon>Asteraceae</taxon>
        <taxon>Cichorioideae</taxon>
        <taxon>Cichorieae</taxon>
        <taxon>Cichoriinae</taxon>
        <taxon>Cichorium</taxon>
    </lineage>
</organism>
<dbReference type="Proteomes" id="UP001055811">
    <property type="component" value="Linkage Group LG03"/>
</dbReference>
<evidence type="ECO:0000313" key="2">
    <source>
        <dbReference type="Proteomes" id="UP001055811"/>
    </source>
</evidence>
<protein>
    <submittedName>
        <fullName evidence="1">Uncharacterized protein</fullName>
    </submittedName>
</protein>
<accession>A0ACB9EYI2</accession>
<gene>
    <name evidence="1" type="ORF">L2E82_13672</name>
</gene>
<dbReference type="EMBL" id="CM042011">
    <property type="protein sequence ID" value="KAI3763678.1"/>
    <property type="molecule type" value="Genomic_DNA"/>
</dbReference>
<proteinExistence type="predicted"/>
<comment type="caution">
    <text evidence="1">The sequence shown here is derived from an EMBL/GenBank/DDBJ whole genome shotgun (WGS) entry which is preliminary data.</text>
</comment>
<sequence>MASSSQVQNLNSESASDDYIGDKDSLDTTLEDELAGGMNYTQEDQFLNLLCDSDKLARSCAETLNHVQPPVGSPDVNQEEMDYPDEDEEGLGAEFTVHNPMTKWSLMKPIEKEIYENPGQLRSGKVHQQEKSAKSSGKQPTEETPKRPMEEMQQPQETMDVPMSTDQFMETQGDVDVEVVNETQTFNITGTVKDLRQSGYTEDEITRVLADEPIVEKLDDQEDTEDEGIEETQPLVELKEKTRRPSERIVLKKLGKKIDGIGSGSGTPVELE</sequence>
<reference evidence="2" key="1">
    <citation type="journal article" date="2022" name="Mol. Ecol. Resour.">
        <title>The genomes of chicory, endive, great burdock and yacon provide insights into Asteraceae palaeo-polyploidization history and plant inulin production.</title>
        <authorList>
            <person name="Fan W."/>
            <person name="Wang S."/>
            <person name="Wang H."/>
            <person name="Wang A."/>
            <person name="Jiang F."/>
            <person name="Liu H."/>
            <person name="Zhao H."/>
            <person name="Xu D."/>
            <person name="Zhang Y."/>
        </authorList>
    </citation>
    <scope>NUCLEOTIDE SEQUENCE [LARGE SCALE GENOMIC DNA]</scope>
    <source>
        <strain evidence="2">cv. Punajuju</strain>
    </source>
</reference>
<evidence type="ECO:0000313" key="1">
    <source>
        <dbReference type="EMBL" id="KAI3763678.1"/>
    </source>
</evidence>
<reference evidence="1 2" key="2">
    <citation type="journal article" date="2022" name="Mol. Ecol. Resour.">
        <title>The genomes of chicory, endive, great burdock and yacon provide insights into Asteraceae paleo-polyploidization history and plant inulin production.</title>
        <authorList>
            <person name="Fan W."/>
            <person name="Wang S."/>
            <person name="Wang H."/>
            <person name="Wang A."/>
            <person name="Jiang F."/>
            <person name="Liu H."/>
            <person name="Zhao H."/>
            <person name="Xu D."/>
            <person name="Zhang Y."/>
        </authorList>
    </citation>
    <scope>NUCLEOTIDE SEQUENCE [LARGE SCALE GENOMIC DNA]</scope>
    <source>
        <strain evidence="2">cv. Punajuju</strain>
        <tissue evidence="1">Leaves</tissue>
    </source>
</reference>
<name>A0ACB9EYI2_CICIN</name>
<keyword evidence="2" id="KW-1185">Reference proteome</keyword>